<gene>
    <name evidence="6" type="ORF">Bccel_0028</name>
</gene>
<dbReference type="Pfam" id="PF07508">
    <property type="entry name" value="Recombinase"/>
    <property type="match status" value="1"/>
</dbReference>
<evidence type="ECO:0000256" key="2">
    <source>
        <dbReference type="ARBA" id="ARBA00023172"/>
    </source>
</evidence>
<sequence>MEVKSLETKLKPEDYAAIYARKSIKSENNSILSQLALARDVLYKNNLILYKEYWDEESATKLPPSKRQGFSRLLKDAKAGKFKTVIVFRRDRLARRVHDLIEIKNTFKKYRIKIIYSNDGEYQPSESYLSDFIENIIMAVDELEPQIVAERTNTGRVKKRERKEYSGAGKLPFGFERISQNEKTFYRCNYQTVPLIRELFEMYSKNNDSKSMMDIVKALNNFYENKLPTTSNQVGKIIRNPIYAGYQFISSKYTVFDLFQSDDVQNNFNPDLLQKCVNVQPVIDFDLWAKCITVWRVNYKAFKRKKNQEYLFKGLLLCGVCKKPIKLINNKYRCISKGCSSFNADYFKKELIKYLLDNIIQTMGLESFISHKITQLKRGIQTYNRQLKTVGNDLEKYTLDYVNNFKDKYIAKGCKELISDTMTRREDVKARIYELEARIYRLQEEKEKLNGSINRKGLTRYFLSNQERAHHLISTLVDQVIVNGKENELKIEIR</sequence>
<dbReference type="Gene3D" id="3.90.1750.20">
    <property type="entry name" value="Putative Large Serine Recombinase, Chain B, Domain 2"/>
    <property type="match status" value="1"/>
</dbReference>
<keyword evidence="7" id="KW-1185">Reference proteome</keyword>
<accession>A0A0L6JFZ7</accession>
<evidence type="ECO:0000313" key="6">
    <source>
        <dbReference type="EMBL" id="KNY24771.1"/>
    </source>
</evidence>
<dbReference type="Proteomes" id="UP000036923">
    <property type="component" value="Unassembled WGS sequence"/>
</dbReference>
<reference evidence="7" key="1">
    <citation type="submission" date="2015-07" db="EMBL/GenBank/DDBJ databases">
        <title>Near-Complete Genome Sequence of the Cellulolytic Bacterium Bacteroides (Pseudobacteroides) cellulosolvens ATCC 35603.</title>
        <authorList>
            <person name="Dassa B."/>
            <person name="Utturkar S.M."/>
            <person name="Klingeman D.M."/>
            <person name="Hurt R.A."/>
            <person name="Keller M."/>
            <person name="Xu J."/>
            <person name="Reddy Y.H.K."/>
            <person name="Borovok I."/>
            <person name="Grinberg I.R."/>
            <person name="Lamed R."/>
            <person name="Zhivin O."/>
            <person name="Bayer E.A."/>
            <person name="Brown S.D."/>
        </authorList>
    </citation>
    <scope>NUCLEOTIDE SEQUENCE [LARGE SCALE GENOMIC DNA]</scope>
    <source>
        <strain evidence="7">DSM 2933</strain>
    </source>
</reference>
<dbReference type="InterPro" id="IPR038109">
    <property type="entry name" value="DNA_bind_recomb_sf"/>
</dbReference>
<dbReference type="AlphaFoldDB" id="A0A0L6JFZ7"/>
<keyword evidence="1" id="KW-0238">DNA-binding</keyword>
<evidence type="ECO:0000259" key="4">
    <source>
        <dbReference type="PROSITE" id="PS51736"/>
    </source>
</evidence>
<dbReference type="EMBL" id="LGTC01000001">
    <property type="protein sequence ID" value="KNY24771.1"/>
    <property type="molecule type" value="Genomic_DNA"/>
</dbReference>
<dbReference type="SMART" id="SM00857">
    <property type="entry name" value="Resolvase"/>
    <property type="match status" value="1"/>
</dbReference>
<dbReference type="GO" id="GO:0003677">
    <property type="term" value="F:DNA binding"/>
    <property type="evidence" value="ECO:0007669"/>
    <property type="project" value="UniProtKB-KW"/>
</dbReference>
<dbReference type="STRING" id="398512.Bccel_0028"/>
<dbReference type="PROSITE" id="PS51737">
    <property type="entry name" value="RECOMBINASE_DNA_BIND"/>
    <property type="match status" value="1"/>
</dbReference>
<feature type="domain" description="Recombinase" evidence="5">
    <location>
        <begin position="172"/>
        <end position="302"/>
    </location>
</feature>
<dbReference type="InterPro" id="IPR036162">
    <property type="entry name" value="Resolvase-like_N_sf"/>
</dbReference>
<organism evidence="6 7">
    <name type="scientific">Pseudobacteroides cellulosolvens ATCC 35603 = DSM 2933</name>
    <dbReference type="NCBI Taxonomy" id="398512"/>
    <lineage>
        <taxon>Bacteria</taxon>
        <taxon>Bacillati</taxon>
        <taxon>Bacillota</taxon>
        <taxon>Clostridia</taxon>
        <taxon>Eubacteriales</taxon>
        <taxon>Oscillospiraceae</taxon>
        <taxon>Pseudobacteroides</taxon>
    </lineage>
</organism>
<dbReference type="PANTHER" id="PTHR30461">
    <property type="entry name" value="DNA-INVERTASE FROM LAMBDOID PROPHAGE"/>
    <property type="match status" value="1"/>
</dbReference>
<keyword evidence="2" id="KW-0233">DNA recombination</keyword>
<dbReference type="InterPro" id="IPR006119">
    <property type="entry name" value="Resolv_N"/>
</dbReference>
<dbReference type="Pfam" id="PF00239">
    <property type="entry name" value="Resolvase"/>
    <property type="match status" value="1"/>
</dbReference>
<evidence type="ECO:0000313" key="7">
    <source>
        <dbReference type="Proteomes" id="UP000036923"/>
    </source>
</evidence>
<evidence type="ECO:0000259" key="5">
    <source>
        <dbReference type="PROSITE" id="PS51737"/>
    </source>
</evidence>
<dbReference type="SUPFAM" id="SSF53041">
    <property type="entry name" value="Resolvase-like"/>
    <property type="match status" value="1"/>
</dbReference>
<dbReference type="InterPro" id="IPR011109">
    <property type="entry name" value="DNA_bind_recombinase_dom"/>
</dbReference>
<dbReference type="GO" id="GO:0000150">
    <property type="term" value="F:DNA strand exchange activity"/>
    <property type="evidence" value="ECO:0007669"/>
    <property type="project" value="InterPro"/>
</dbReference>
<dbReference type="PROSITE" id="PS51736">
    <property type="entry name" value="RECOMBINASES_3"/>
    <property type="match status" value="1"/>
</dbReference>
<dbReference type="eggNOG" id="COG1961">
    <property type="taxonomic scope" value="Bacteria"/>
</dbReference>
<name>A0A0L6JFZ7_9FIRM</name>
<dbReference type="Gene3D" id="3.40.50.1390">
    <property type="entry name" value="Resolvase, N-terminal catalytic domain"/>
    <property type="match status" value="1"/>
</dbReference>
<dbReference type="CDD" id="cd00338">
    <property type="entry name" value="Ser_Recombinase"/>
    <property type="match status" value="1"/>
</dbReference>
<proteinExistence type="predicted"/>
<dbReference type="PANTHER" id="PTHR30461:SF2">
    <property type="entry name" value="SERINE RECOMBINASE PINE-RELATED"/>
    <property type="match status" value="1"/>
</dbReference>
<dbReference type="RefSeq" id="WP_036939293.1">
    <property type="nucleotide sequence ID" value="NZ_JQKC01000009.1"/>
</dbReference>
<dbReference type="InterPro" id="IPR050639">
    <property type="entry name" value="SSR_resolvase"/>
</dbReference>
<feature type="coiled-coil region" evidence="3">
    <location>
        <begin position="425"/>
        <end position="452"/>
    </location>
</feature>
<comment type="caution">
    <text evidence="6">The sequence shown here is derived from an EMBL/GenBank/DDBJ whole genome shotgun (WGS) entry which is preliminary data.</text>
</comment>
<keyword evidence="3" id="KW-0175">Coiled coil</keyword>
<dbReference type="OrthoDB" id="9781670at2"/>
<evidence type="ECO:0000256" key="3">
    <source>
        <dbReference type="SAM" id="Coils"/>
    </source>
</evidence>
<protein>
    <submittedName>
        <fullName evidence="6">Resolvase domain-containing protein</fullName>
    </submittedName>
</protein>
<feature type="domain" description="Resolvase/invertase-type recombinase catalytic" evidence="4">
    <location>
        <begin position="15"/>
        <end position="163"/>
    </location>
</feature>
<evidence type="ECO:0000256" key="1">
    <source>
        <dbReference type="ARBA" id="ARBA00023125"/>
    </source>
</evidence>